<evidence type="ECO:0000256" key="3">
    <source>
        <dbReference type="ARBA" id="ARBA00022833"/>
    </source>
</evidence>
<proteinExistence type="inferred from homology"/>
<dbReference type="GO" id="GO:0046872">
    <property type="term" value="F:metal ion binding"/>
    <property type="evidence" value="ECO:0007669"/>
    <property type="project" value="UniProtKB-KW"/>
</dbReference>
<comment type="caution">
    <text evidence="7">The sequence shown here is derived from an EMBL/GenBank/DDBJ whole genome shotgun (WGS) entry which is preliminary data.</text>
</comment>
<dbReference type="InterPro" id="IPR006913">
    <property type="entry name" value="CENP-V/GFA"/>
</dbReference>
<evidence type="ECO:0000256" key="4">
    <source>
        <dbReference type="ARBA" id="ARBA00023239"/>
    </source>
</evidence>
<dbReference type="SUPFAM" id="SSF51316">
    <property type="entry name" value="Mss4-like"/>
    <property type="match status" value="1"/>
</dbReference>
<keyword evidence="4" id="KW-0456">Lyase</keyword>
<accession>A0A849I8H6</accession>
<dbReference type="PROSITE" id="PS51891">
    <property type="entry name" value="CENP_V_GFA"/>
    <property type="match status" value="1"/>
</dbReference>
<sequence>MSAVPNSVHLSGGCQCGAVRYRLLSKPTEPSICHCRMCQKAFGNYIAPLAGVKRADLVWTRGRPGSFRSSEAVERGFCRDCGTPLYYSVLEIDRISISIGSLDEPDRVEPVMQYGIENRRPAFARLHELPEETTEAGTGPELLARMKSRQHPDHDTETWPPAA</sequence>
<evidence type="ECO:0000313" key="7">
    <source>
        <dbReference type="EMBL" id="NNM72595.1"/>
    </source>
</evidence>
<dbReference type="AlphaFoldDB" id="A0A849I8H6"/>
<keyword evidence="8" id="KW-1185">Reference proteome</keyword>
<feature type="domain" description="CENP-V/GFA" evidence="6">
    <location>
        <begin position="10"/>
        <end position="135"/>
    </location>
</feature>
<protein>
    <submittedName>
        <fullName evidence="7">GFA family protein</fullName>
    </submittedName>
</protein>
<dbReference type="RefSeq" id="WP_171218052.1">
    <property type="nucleotide sequence ID" value="NZ_JABEPP010000002.1"/>
</dbReference>
<dbReference type="PANTHER" id="PTHR33337:SF40">
    <property type="entry name" value="CENP-V_GFA DOMAIN-CONTAINING PROTEIN-RELATED"/>
    <property type="match status" value="1"/>
</dbReference>
<evidence type="ECO:0000313" key="8">
    <source>
        <dbReference type="Proteomes" id="UP000564885"/>
    </source>
</evidence>
<evidence type="ECO:0000256" key="1">
    <source>
        <dbReference type="ARBA" id="ARBA00005495"/>
    </source>
</evidence>
<name>A0A849I8H6_9HYPH</name>
<keyword evidence="2" id="KW-0479">Metal-binding</keyword>
<dbReference type="Gene3D" id="3.90.1590.10">
    <property type="entry name" value="glutathione-dependent formaldehyde- activating enzyme (gfa)"/>
    <property type="match status" value="1"/>
</dbReference>
<keyword evidence="3" id="KW-0862">Zinc</keyword>
<dbReference type="GO" id="GO:0016846">
    <property type="term" value="F:carbon-sulfur lyase activity"/>
    <property type="evidence" value="ECO:0007669"/>
    <property type="project" value="InterPro"/>
</dbReference>
<dbReference type="Proteomes" id="UP000564885">
    <property type="component" value="Unassembled WGS sequence"/>
</dbReference>
<comment type="similarity">
    <text evidence="1">Belongs to the Gfa family.</text>
</comment>
<gene>
    <name evidence="7" type="ORF">HJG44_09390</name>
</gene>
<evidence type="ECO:0000256" key="5">
    <source>
        <dbReference type="SAM" id="MobiDB-lite"/>
    </source>
</evidence>
<dbReference type="PANTHER" id="PTHR33337">
    <property type="entry name" value="GFA DOMAIN-CONTAINING PROTEIN"/>
    <property type="match status" value="1"/>
</dbReference>
<evidence type="ECO:0000259" key="6">
    <source>
        <dbReference type="PROSITE" id="PS51891"/>
    </source>
</evidence>
<organism evidence="7 8">
    <name type="scientific">Enterovirga aerilata</name>
    <dbReference type="NCBI Taxonomy" id="2730920"/>
    <lineage>
        <taxon>Bacteria</taxon>
        <taxon>Pseudomonadati</taxon>
        <taxon>Pseudomonadota</taxon>
        <taxon>Alphaproteobacteria</taxon>
        <taxon>Hyphomicrobiales</taxon>
        <taxon>Methylobacteriaceae</taxon>
        <taxon>Enterovirga</taxon>
    </lineage>
</organism>
<dbReference type="Pfam" id="PF04828">
    <property type="entry name" value="GFA"/>
    <property type="match status" value="1"/>
</dbReference>
<evidence type="ECO:0000256" key="2">
    <source>
        <dbReference type="ARBA" id="ARBA00022723"/>
    </source>
</evidence>
<feature type="region of interest" description="Disordered" evidence="5">
    <location>
        <begin position="131"/>
        <end position="163"/>
    </location>
</feature>
<dbReference type="EMBL" id="JABEPP010000002">
    <property type="protein sequence ID" value="NNM72595.1"/>
    <property type="molecule type" value="Genomic_DNA"/>
</dbReference>
<reference evidence="7 8" key="1">
    <citation type="submission" date="2020-04" db="EMBL/GenBank/DDBJ databases">
        <title>Enterovirga sp. isolate from soil.</title>
        <authorList>
            <person name="Chea S."/>
            <person name="Kim D.-U."/>
        </authorList>
    </citation>
    <scope>NUCLEOTIDE SEQUENCE [LARGE SCALE GENOMIC DNA]</scope>
    <source>
        <strain evidence="7 8">DB1703</strain>
    </source>
</reference>
<dbReference type="InterPro" id="IPR011057">
    <property type="entry name" value="Mss4-like_sf"/>
</dbReference>